<organism evidence="2 3">
    <name type="scientific">Nocardioides aestuarii</name>
    <dbReference type="NCBI Taxonomy" id="252231"/>
    <lineage>
        <taxon>Bacteria</taxon>
        <taxon>Bacillati</taxon>
        <taxon>Actinomycetota</taxon>
        <taxon>Actinomycetes</taxon>
        <taxon>Propionibacteriales</taxon>
        <taxon>Nocardioidaceae</taxon>
        <taxon>Nocardioides</taxon>
    </lineage>
</organism>
<keyword evidence="3" id="KW-1185">Reference proteome</keyword>
<dbReference type="Proteomes" id="UP001597351">
    <property type="component" value="Unassembled WGS sequence"/>
</dbReference>
<evidence type="ECO:0000313" key="3">
    <source>
        <dbReference type="Proteomes" id="UP001597351"/>
    </source>
</evidence>
<dbReference type="RefSeq" id="WP_343915863.1">
    <property type="nucleotide sequence ID" value="NZ_BAAAJT010000002.1"/>
</dbReference>
<feature type="region of interest" description="Disordered" evidence="1">
    <location>
        <begin position="153"/>
        <end position="174"/>
    </location>
</feature>
<gene>
    <name evidence="2" type="ORF">ACFSDE_00435</name>
</gene>
<feature type="region of interest" description="Disordered" evidence="1">
    <location>
        <begin position="1"/>
        <end position="20"/>
    </location>
</feature>
<reference evidence="3" key="1">
    <citation type="journal article" date="2019" name="Int. J. Syst. Evol. Microbiol.">
        <title>The Global Catalogue of Microorganisms (GCM) 10K type strain sequencing project: providing services to taxonomists for standard genome sequencing and annotation.</title>
        <authorList>
            <consortium name="The Broad Institute Genomics Platform"/>
            <consortium name="The Broad Institute Genome Sequencing Center for Infectious Disease"/>
            <person name="Wu L."/>
            <person name="Ma J."/>
        </authorList>
    </citation>
    <scope>NUCLEOTIDE SEQUENCE [LARGE SCALE GENOMIC DNA]</scope>
    <source>
        <strain evidence="3">CGMCC 1.12477</strain>
    </source>
</reference>
<comment type="caution">
    <text evidence="2">The sequence shown here is derived from an EMBL/GenBank/DDBJ whole genome shotgun (WGS) entry which is preliminary data.</text>
</comment>
<evidence type="ECO:0000256" key="1">
    <source>
        <dbReference type="SAM" id="MobiDB-lite"/>
    </source>
</evidence>
<evidence type="ECO:0000313" key="2">
    <source>
        <dbReference type="EMBL" id="MFD1945245.1"/>
    </source>
</evidence>
<name>A0ABW4TF38_9ACTN</name>
<feature type="compositionally biased region" description="Polar residues" evidence="1">
    <location>
        <begin position="1"/>
        <end position="15"/>
    </location>
</feature>
<proteinExistence type="predicted"/>
<sequence length="183" mass="20056">MTQHMTSTAPTSPISRSRGEILRDVSDAADRRRDGALPLDVDGVAAAFRDELDLLGALQLRWHTRLAGRIDRELAHQPLDLEAAVVSAWHATADELPGIRAVVDRHRDHPLDDAMARAMATATRKERTWLAVMAGQSGLADPRAHVVGEAIEEKARATHRPRPTSHRDEPKSLVSRIRAALAA</sequence>
<accession>A0ABW4TF38</accession>
<protein>
    <recommendedName>
        <fullName evidence="4">DUF222 domain-containing protein</fullName>
    </recommendedName>
</protein>
<evidence type="ECO:0008006" key="4">
    <source>
        <dbReference type="Google" id="ProtNLM"/>
    </source>
</evidence>
<dbReference type="EMBL" id="JBHUGD010000001">
    <property type="protein sequence ID" value="MFD1945245.1"/>
    <property type="molecule type" value="Genomic_DNA"/>
</dbReference>